<dbReference type="Proteomes" id="UP000886998">
    <property type="component" value="Unassembled WGS sequence"/>
</dbReference>
<dbReference type="GO" id="GO:0016020">
    <property type="term" value="C:membrane"/>
    <property type="evidence" value="ECO:0007669"/>
    <property type="project" value="TreeGrafter"/>
</dbReference>
<dbReference type="InterPro" id="IPR001251">
    <property type="entry name" value="CRAL-TRIO_dom"/>
</dbReference>
<keyword evidence="3" id="KW-1185">Reference proteome</keyword>
<evidence type="ECO:0000313" key="2">
    <source>
        <dbReference type="EMBL" id="GFY71576.1"/>
    </source>
</evidence>
<dbReference type="GO" id="GO:1902936">
    <property type="term" value="F:phosphatidylinositol bisphosphate binding"/>
    <property type="evidence" value="ECO:0007669"/>
    <property type="project" value="TreeGrafter"/>
</dbReference>
<dbReference type="PANTHER" id="PTHR10174:SF208">
    <property type="entry name" value="CRAL-TRIO DOMAIN-CONTAINING PROTEIN DDB_G0278031"/>
    <property type="match status" value="1"/>
</dbReference>
<evidence type="ECO:0000259" key="1">
    <source>
        <dbReference type="PROSITE" id="PS50191"/>
    </source>
</evidence>
<dbReference type="InterPro" id="IPR011074">
    <property type="entry name" value="CRAL/TRIO_N_dom"/>
</dbReference>
<dbReference type="InterPro" id="IPR036273">
    <property type="entry name" value="CRAL/TRIO_N_dom_sf"/>
</dbReference>
<sequence length="294" mass="34776">MYDRNPVTAEVVEIFPFEMGYLPEYFQKKAEVELHETPEEITQGLRQMKEMVKKDKHTKNLNFDDDFLLQFLRVRKYNITKAFSQLKSYAMLRKRIPDSFTNFRFEATVSTVKDRTISWLPWRCPEGCAIILIELDNWDPETFPVQEVKRAFVVFLLQALREPMTQVNGIKAIIDVKSNPIKHLRHATPNNLYLIYHGIQECCPMRYKQVHIVNDSITFRAAWYIVKRFLSEKLVKRVHFHKTPETLFNYFPRAVLPKHYGGNLESYEMTDWLKRVMSPERLATLGGAELNKTH</sequence>
<dbReference type="PRINTS" id="PR00180">
    <property type="entry name" value="CRETINALDHBP"/>
</dbReference>
<protein>
    <submittedName>
        <fullName evidence="2">Clavesin-1</fullName>
    </submittedName>
</protein>
<dbReference type="SUPFAM" id="SSF52087">
    <property type="entry name" value="CRAL/TRIO domain"/>
    <property type="match status" value="1"/>
</dbReference>
<name>A0A8X6YET1_9ARAC</name>
<dbReference type="SMART" id="SM01100">
    <property type="entry name" value="CRAL_TRIO_N"/>
    <property type="match status" value="1"/>
</dbReference>
<dbReference type="SUPFAM" id="SSF46938">
    <property type="entry name" value="CRAL/TRIO N-terminal domain"/>
    <property type="match status" value="1"/>
</dbReference>
<dbReference type="InterPro" id="IPR036865">
    <property type="entry name" value="CRAL-TRIO_dom_sf"/>
</dbReference>
<dbReference type="SMART" id="SM00516">
    <property type="entry name" value="SEC14"/>
    <property type="match status" value="1"/>
</dbReference>
<reference evidence="2" key="1">
    <citation type="submission" date="2020-08" db="EMBL/GenBank/DDBJ databases">
        <title>Multicomponent nature underlies the extraordinary mechanical properties of spider dragline silk.</title>
        <authorList>
            <person name="Kono N."/>
            <person name="Nakamura H."/>
            <person name="Mori M."/>
            <person name="Yoshida Y."/>
            <person name="Ohtoshi R."/>
            <person name="Malay A.D."/>
            <person name="Moran D.A.P."/>
            <person name="Tomita M."/>
            <person name="Numata K."/>
            <person name="Arakawa K."/>
        </authorList>
    </citation>
    <scope>NUCLEOTIDE SEQUENCE</scope>
</reference>
<dbReference type="Gene3D" id="1.20.5.1200">
    <property type="entry name" value="Alpha-tocopherol transfer"/>
    <property type="match status" value="1"/>
</dbReference>
<organism evidence="2 3">
    <name type="scientific">Trichonephila inaurata madagascariensis</name>
    <dbReference type="NCBI Taxonomy" id="2747483"/>
    <lineage>
        <taxon>Eukaryota</taxon>
        <taxon>Metazoa</taxon>
        <taxon>Ecdysozoa</taxon>
        <taxon>Arthropoda</taxon>
        <taxon>Chelicerata</taxon>
        <taxon>Arachnida</taxon>
        <taxon>Araneae</taxon>
        <taxon>Araneomorphae</taxon>
        <taxon>Entelegynae</taxon>
        <taxon>Araneoidea</taxon>
        <taxon>Nephilidae</taxon>
        <taxon>Trichonephila</taxon>
        <taxon>Trichonephila inaurata</taxon>
    </lineage>
</organism>
<dbReference type="Pfam" id="PF00650">
    <property type="entry name" value="CRAL_TRIO"/>
    <property type="match status" value="1"/>
</dbReference>
<dbReference type="PANTHER" id="PTHR10174">
    <property type="entry name" value="ALPHA-TOCOPHEROL TRANSFER PROTEIN-RELATED"/>
    <property type="match status" value="1"/>
</dbReference>
<feature type="domain" description="CRAL-TRIO" evidence="1">
    <location>
        <begin position="125"/>
        <end position="268"/>
    </location>
</feature>
<evidence type="ECO:0000313" key="3">
    <source>
        <dbReference type="Proteomes" id="UP000886998"/>
    </source>
</evidence>
<comment type="caution">
    <text evidence="2">The sequence shown here is derived from an EMBL/GenBank/DDBJ whole genome shotgun (WGS) entry which is preliminary data.</text>
</comment>
<dbReference type="Gene3D" id="3.40.525.10">
    <property type="entry name" value="CRAL-TRIO lipid binding domain"/>
    <property type="match status" value="1"/>
</dbReference>
<proteinExistence type="predicted"/>
<dbReference type="AlphaFoldDB" id="A0A8X6YET1"/>
<dbReference type="Gene3D" id="1.10.8.20">
    <property type="entry name" value="N-terminal domain of phosphatidylinositol transfer protein sec14p"/>
    <property type="match status" value="1"/>
</dbReference>
<dbReference type="CDD" id="cd00170">
    <property type="entry name" value="SEC14"/>
    <property type="match status" value="1"/>
</dbReference>
<accession>A0A8X6YET1</accession>
<dbReference type="OrthoDB" id="6424191at2759"/>
<gene>
    <name evidence="2" type="primary">X975_23264</name>
    <name evidence="2" type="ORF">TNIN_243131</name>
</gene>
<dbReference type="EMBL" id="BMAV01018945">
    <property type="protein sequence ID" value="GFY71576.1"/>
    <property type="molecule type" value="Genomic_DNA"/>
</dbReference>
<dbReference type="PROSITE" id="PS50191">
    <property type="entry name" value="CRAL_TRIO"/>
    <property type="match status" value="1"/>
</dbReference>